<evidence type="ECO:0000313" key="2">
    <source>
        <dbReference type="Proteomes" id="UP001500979"/>
    </source>
</evidence>
<dbReference type="InterPro" id="IPR009409">
    <property type="entry name" value="DUF1059"/>
</dbReference>
<dbReference type="Proteomes" id="UP001500979">
    <property type="component" value="Unassembled WGS sequence"/>
</dbReference>
<organism evidence="1 2">
    <name type="scientific">Saccharopolyspora taberi</name>
    <dbReference type="NCBI Taxonomy" id="60895"/>
    <lineage>
        <taxon>Bacteria</taxon>
        <taxon>Bacillati</taxon>
        <taxon>Actinomycetota</taxon>
        <taxon>Actinomycetes</taxon>
        <taxon>Pseudonocardiales</taxon>
        <taxon>Pseudonocardiaceae</taxon>
        <taxon>Saccharopolyspora</taxon>
    </lineage>
</organism>
<reference evidence="1 2" key="1">
    <citation type="journal article" date="2019" name="Int. J. Syst. Evol. Microbiol.">
        <title>The Global Catalogue of Microorganisms (GCM) 10K type strain sequencing project: providing services to taxonomists for standard genome sequencing and annotation.</title>
        <authorList>
            <consortium name="The Broad Institute Genomics Platform"/>
            <consortium name="The Broad Institute Genome Sequencing Center for Infectious Disease"/>
            <person name="Wu L."/>
            <person name="Ma J."/>
        </authorList>
    </citation>
    <scope>NUCLEOTIDE SEQUENCE [LARGE SCALE GENOMIC DNA]</scope>
    <source>
        <strain evidence="1 2">JCM 9383</strain>
    </source>
</reference>
<sequence>MTRKVADCRKYPSEMNCTLTISGEEDEVLRAAVDHAVSVHGHEDSDQLRTDIRGLLEDEAPAAGGNGMNFVQLIEFRTKRREELNRLLDEWEDVTGGKRTATRAVLTTDHDQPDSFYEFVEFPSYEDAMRNSALPETDALAQRMRELCEGEPTFHNLDVVRAERL</sequence>
<proteinExistence type="predicted"/>
<keyword evidence="2" id="KW-1185">Reference proteome</keyword>
<dbReference type="Pfam" id="PF06348">
    <property type="entry name" value="DUF1059"/>
    <property type="match status" value="1"/>
</dbReference>
<gene>
    <name evidence="1" type="ORF">GCM10010470_61360</name>
</gene>
<comment type="caution">
    <text evidence="1">The sequence shown here is derived from an EMBL/GenBank/DDBJ whole genome shotgun (WGS) entry which is preliminary data.</text>
</comment>
<accession>A0ABN3VLQ2</accession>
<protein>
    <recommendedName>
        <fullName evidence="3">DUF1059 domain-containing protein</fullName>
    </recommendedName>
</protein>
<dbReference type="RefSeq" id="WP_344685724.1">
    <property type="nucleotide sequence ID" value="NZ_BAAAUX010000032.1"/>
</dbReference>
<evidence type="ECO:0000313" key="1">
    <source>
        <dbReference type="EMBL" id="GAA2817700.1"/>
    </source>
</evidence>
<evidence type="ECO:0008006" key="3">
    <source>
        <dbReference type="Google" id="ProtNLM"/>
    </source>
</evidence>
<name>A0ABN3VLQ2_9PSEU</name>
<dbReference type="EMBL" id="BAAAUX010000032">
    <property type="protein sequence ID" value="GAA2817700.1"/>
    <property type="molecule type" value="Genomic_DNA"/>
</dbReference>